<proteinExistence type="predicted"/>
<organism evidence="2 3">
    <name type="scientific">Acanthosepion pharaonis</name>
    <name type="common">Pharaoh cuttlefish</name>
    <name type="synonym">Sepia pharaonis</name>
    <dbReference type="NCBI Taxonomy" id="158019"/>
    <lineage>
        <taxon>Eukaryota</taxon>
        <taxon>Metazoa</taxon>
        <taxon>Spiralia</taxon>
        <taxon>Lophotrochozoa</taxon>
        <taxon>Mollusca</taxon>
        <taxon>Cephalopoda</taxon>
        <taxon>Coleoidea</taxon>
        <taxon>Decapodiformes</taxon>
        <taxon>Sepiida</taxon>
        <taxon>Sepiina</taxon>
        <taxon>Sepiidae</taxon>
        <taxon>Acanthosepion</taxon>
    </lineage>
</organism>
<reference evidence="2" key="1">
    <citation type="submission" date="2021-01" db="EMBL/GenBank/DDBJ databases">
        <authorList>
            <person name="Li R."/>
            <person name="Bekaert M."/>
        </authorList>
    </citation>
    <scope>NUCLEOTIDE SEQUENCE</scope>
    <source>
        <strain evidence="2">Farmed</strain>
    </source>
</reference>
<dbReference type="Proteomes" id="UP000597762">
    <property type="component" value="Unassembled WGS sequence"/>
</dbReference>
<feature type="compositionally biased region" description="Polar residues" evidence="1">
    <location>
        <begin position="50"/>
        <end position="60"/>
    </location>
</feature>
<sequence length="231" mass="25308">MTSRRPALASRTRARPCDRPTIPSRARRSERPSGRSWRSRILPPSARPAGSSSNRPTSPVSRCADRPTDPRQQGAGRDRRGTAIAIALQQQVADHIDPPIDQLRHGHPVGGRSTPPVATVATRTAGGRRRSAHGARPAGPPRRSWLQRIADAPHRLDRIAAARLGQLHAQAADIDVDDIGLRLEFIAPDTLDQHRAGQHLAGMPRQFGQQLEFQIGERDRLACSPRESWSG</sequence>
<feature type="compositionally biased region" description="Low complexity" evidence="1">
    <location>
        <begin position="113"/>
        <end position="125"/>
    </location>
</feature>
<dbReference type="AlphaFoldDB" id="A0A812DXA3"/>
<protein>
    <submittedName>
        <fullName evidence="2">Uncharacterized protein</fullName>
    </submittedName>
</protein>
<gene>
    <name evidence="2" type="ORF">SPHA_60210</name>
</gene>
<comment type="caution">
    <text evidence="2">The sequence shown here is derived from an EMBL/GenBank/DDBJ whole genome shotgun (WGS) entry which is preliminary data.</text>
</comment>
<feature type="region of interest" description="Disordered" evidence="1">
    <location>
        <begin position="106"/>
        <end position="142"/>
    </location>
</feature>
<name>A0A812DXA3_ACAPH</name>
<feature type="region of interest" description="Disordered" evidence="1">
    <location>
        <begin position="1"/>
        <end position="79"/>
    </location>
</feature>
<evidence type="ECO:0000313" key="3">
    <source>
        <dbReference type="Proteomes" id="UP000597762"/>
    </source>
</evidence>
<keyword evidence="3" id="KW-1185">Reference proteome</keyword>
<evidence type="ECO:0000256" key="1">
    <source>
        <dbReference type="SAM" id="MobiDB-lite"/>
    </source>
</evidence>
<evidence type="ECO:0000313" key="2">
    <source>
        <dbReference type="EMBL" id="CAE1308324.1"/>
    </source>
</evidence>
<dbReference type="EMBL" id="CAHIKZ030004175">
    <property type="protein sequence ID" value="CAE1308324.1"/>
    <property type="molecule type" value="Genomic_DNA"/>
</dbReference>
<accession>A0A812DXA3</accession>